<dbReference type="InterPro" id="IPR050059">
    <property type="entry name" value="ATP_synthase_B_chain"/>
</dbReference>
<evidence type="ECO:0000256" key="8">
    <source>
        <dbReference type="ARBA" id="ARBA00023136"/>
    </source>
</evidence>
<dbReference type="GO" id="GO:0045259">
    <property type="term" value="C:proton-transporting ATP synthase complex"/>
    <property type="evidence" value="ECO:0007669"/>
    <property type="project" value="UniProtKB-KW"/>
</dbReference>
<keyword evidence="9" id="KW-0066">ATP synthesis</keyword>
<evidence type="ECO:0000256" key="4">
    <source>
        <dbReference type="ARBA" id="ARBA00022692"/>
    </source>
</evidence>
<evidence type="ECO:0000256" key="11">
    <source>
        <dbReference type="ARBA" id="ARBA00037847"/>
    </source>
</evidence>
<keyword evidence="7 12" id="KW-0406">Ion transport</keyword>
<name>A0A8J6N100_9DELT</name>
<evidence type="ECO:0000313" key="14">
    <source>
        <dbReference type="EMBL" id="MBC8177464.1"/>
    </source>
</evidence>
<keyword evidence="4 12" id="KW-0812">Transmembrane</keyword>
<dbReference type="Pfam" id="PF00430">
    <property type="entry name" value="ATP-synt_B"/>
    <property type="match status" value="1"/>
</dbReference>
<proteinExistence type="inferred from homology"/>
<reference evidence="14 15" key="1">
    <citation type="submission" date="2020-08" db="EMBL/GenBank/DDBJ databases">
        <title>Bridging the membrane lipid divide: bacteria of the FCB group superphylum have the potential to synthesize archaeal ether lipids.</title>
        <authorList>
            <person name="Villanueva L."/>
            <person name="Von Meijenfeldt F.A.B."/>
            <person name="Westbye A.B."/>
            <person name="Yadav S."/>
            <person name="Hopmans E.C."/>
            <person name="Dutilh B.E."/>
            <person name="Sinninghe Damste J.S."/>
        </authorList>
    </citation>
    <scope>NUCLEOTIDE SEQUENCE [LARGE SCALE GENOMIC DNA]</scope>
    <source>
        <strain evidence="14">NIOZ-UU27</strain>
    </source>
</reference>
<accession>A0A8J6N100</accession>
<evidence type="ECO:0000256" key="3">
    <source>
        <dbReference type="ARBA" id="ARBA00022547"/>
    </source>
</evidence>
<keyword evidence="3 12" id="KW-0138">CF(0)</keyword>
<dbReference type="Proteomes" id="UP000650524">
    <property type="component" value="Unassembled WGS sequence"/>
</dbReference>
<gene>
    <name evidence="14" type="ORF">H8E19_08670</name>
</gene>
<dbReference type="GO" id="GO:0015986">
    <property type="term" value="P:proton motive force-driven ATP synthesis"/>
    <property type="evidence" value="ECO:0007669"/>
    <property type="project" value="InterPro"/>
</dbReference>
<dbReference type="GO" id="GO:0012505">
    <property type="term" value="C:endomembrane system"/>
    <property type="evidence" value="ECO:0007669"/>
    <property type="project" value="UniProtKB-SubCell"/>
</dbReference>
<dbReference type="EMBL" id="JACNJD010000211">
    <property type="protein sequence ID" value="MBC8177464.1"/>
    <property type="molecule type" value="Genomic_DNA"/>
</dbReference>
<sequence>MNLRINKSVLAKIILLAGVFWFFAPDAEVLAAEELSPGRRLWDNILLFINFGILIFFFIKYARKPLMDYLRGVRKDVASDLNKVETELSEATSLRDAEVDKLNNIQAHIDKIRADILELGKHEKEKHIEEGKIAAENMIQHAKNYAHHRIQEARKVVADEMIDRAFSTVEKILVKEFSPKDNENIVNQFLNDLKTTKQHLS</sequence>
<dbReference type="GO" id="GO:0046961">
    <property type="term" value="F:proton-transporting ATPase activity, rotational mechanism"/>
    <property type="evidence" value="ECO:0007669"/>
    <property type="project" value="TreeGrafter"/>
</dbReference>
<evidence type="ECO:0000256" key="9">
    <source>
        <dbReference type="ARBA" id="ARBA00023310"/>
    </source>
</evidence>
<comment type="caution">
    <text evidence="14">The sequence shown here is derived from an EMBL/GenBank/DDBJ whole genome shotgun (WGS) entry which is preliminary data.</text>
</comment>
<keyword evidence="8 13" id="KW-0472">Membrane</keyword>
<evidence type="ECO:0000256" key="6">
    <source>
        <dbReference type="ARBA" id="ARBA00022989"/>
    </source>
</evidence>
<evidence type="ECO:0000256" key="2">
    <source>
        <dbReference type="ARBA" id="ARBA00022448"/>
    </source>
</evidence>
<organism evidence="14 15">
    <name type="scientific">Candidatus Desulfacyla euxinica</name>
    <dbReference type="NCBI Taxonomy" id="2841693"/>
    <lineage>
        <taxon>Bacteria</taxon>
        <taxon>Deltaproteobacteria</taxon>
        <taxon>Candidatus Desulfacyla</taxon>
    </lineage>
</organism>
<evidence type="ECO:0000256" key="13">
    <source>
        <dbReference type="SAM" id="Phobius"/>
    </source>
</evidence>
<comment type="subcellular location">
    <subcellularLocation>
        <location evidence="11">Endomembrane system</location>
        <topology evidence="11">Single-pass membrane protein</topology>
    </subcellularLocation>
</comment>
<protein>
    <submittedName>
        <fullName evidence="14">ATP synthase F0 subunit B</fullName>
    </submittedName>
</protein>
<keyword evidence="5 12" id="KW-0375">Hydrogen ion transport</keyword>
<dbReference type="AlphaFoldDB" id="A0A8J6N100"/>
<keyword evidence="2 12" id="KW-0813">Transport</keyword>
<evidence type="ECO:0000256" key="7">
    <source>
        <dbReference type="ARBA" id="ARBA00023065"/>
    </source>
</evidence>
<feature type="transmembrane region" description="Helical" evidence="13">
    <location>
        <begin position="41"/>
        <end position="62"/>
    </location>
</feature>
<dbReference type="CDD" id="cd06503">
    <property type="entry name" value="ATP-synt_Fo_b"/>
    <property type="match status" value="1"/>
</dbReference>
<evidence type="ECO:0000256" key="5">
    <source>
        <dbReference type="ARBA" id="ARBA00022781"/>
    </source>
</evidence>
<keyword evidence="6 13" id="KW-1133">Transmembrane helix</keyword>
<evidence type="ECO:0000256" key="1">
    <source>
        <dbReference type="ARBA" id="ARBA00005513"/>
    </source>
</evidence>
<comment type="similarity">
    <text evidence="1 12">Belongs to the ATPase B chain family.</text>
</comment>
<evidence type="ECO:0000256" key="12">
    <source>
        <dbReference type="RuleBase" id="RU003848"/>
    </source>
</evidence>
<dbReference type="InterPro" id="IPR002146">
    <property type="entry name" value="ATP_synth_b/b'su_bac/chlpt"/>
</dbReference>
<evidence type="ECO:0000313" key="15">
    <source>
        <dbReference type="Proteomes" id="UP000650524"/>
    </source>
</evidence>
<dbReference type="PANTHER" id="PTHR33445">
    <property type="entry name" value="ATP SYNTHASE SUBUNIT B', CHLOROPLASTIC"/>
    <property type="match status" value="1"/>
</dbReference>
<evidence type="ECO:0000256" key="10">
    <source>
        <dbReference type="ARBA" id="ARBA00025198"/>
    </source>
</evidence>
<comment type="function">
    <text evidence="10">F(1)F(0) ATP synthase produces ATP from ADP in the presence of a proton or sodium gradient. F-type ATPases consist of two structural domains, F(1) containing the extramembraneous catalytic core and F(0) containing the membrane proton channel, linked together by a central stalk and a peripheral stalk. During catalysis, ATP synthesis in the catalytic domain of F(1) is coupled via a rotary mechanism of the central stalk subunits to proton translocation.</text>
</comment>
<dbReference type="PANTHER" id="PTHR33445:SF2">
    <property type="entry name" value="ATP SYNTHASE SUBUNIT B', CHLOROPLASTIC"/>
    <property type="match status" value="1"/>
</dbReference>